<evidence type="ECO:0000256" key="1">
    <source>
        <dbReference type="ARBA" id="ARBA00022491"/>
    </source>
</evidence>
<accession>A0ABY4GJZ4</accession>
<keyword evidence="1" id="KW-0678">Repressor</keyword>
<evidence type="ECO:0000256" key="2">
    <source>
        <dbReference type="ARBA" id="ARBA00023125"/>
    </source>
</evidence>
<dbReference type="Pfam" id="PF00440">
    <property type="entry name" value="TetR_N"/>
    <property type="match status" value="1"/>
</dbReference>
<dbReference type="RefSeq" id="WP_244742348.1">
    <property type="nucleotide sequence ID" value="NZ_CP095071.1"/>
</dbReference>
<feature type="domain" description="HTH tetR-type" evidence="4">
    <location>
        <begin position="22"/>
        <end position="82"/>
    </location>
</feature>
<keyword evidence="6" id="KW-1185">Reference proteome</keyword>
<evidence type="ECO:0000259" key="4">
    <source>
        <dbReference type="PROSITE" id="PS50977"/>
    </source>
</evidence>
<keyword evidence="2 3" id="KW-0238">DNA-binding</keyword>
<proteinExistence type="predicted"/>
<dbReference type="InterPro" id="IPR050624">
    <property type="entry name" value="HTH-type_Tx_Regulator"/>
</dbReference>
<evidence type="ECO:0000313" key="6">
    <source>
        <dbReference type="Proteomes" id="UP000831537"/>
    </source>
</evidence>
<dbReference type="PANTHER" id="PTHR43479">
    <property type="entry name" value="ACREF/ENVCD OPERON REPRESSOR-RELATED"/>
    <property type="match status" value="1"/>
</dbReference>
<feature type="DNA-binding region" description="H-T-H motif" evidence="3">
    <location>
        <begin position="45"/>
        <end position="64"/>
    </location>
</feature>
<dbReference type="Gene3D" id="1.10.357.10">
    <property type="entry name" value="Tetracycline Repressor, domain 2"/>
    <property type="match status" value="1"/>
</dbReference>
<evidence type="ECO:0000313" key="5">
    <source>
        <dbReference type="EMBL" id="UOQ84514.1"/>
    </source>
</evidence>
<name>A0ABY4GJZ4_9BACI</name>
<dbReference type="PROSITE" id="PS50977">
    <property type="entry name" value="HTH_TETR_2"/>
    <property type="match status" value="1"/>
</dbReference>
<protein>
    <submittedName>
        <fullName evidence="5">TetR/AcrR family transcriptional regulator</fullName>
    </submittedName>
</protein>
<organism evidence="5 6">
    <name type="scientific">Gracilibacillus salinarum</name>
    <dbReference type="NCBI Taxonomy" id="2932255"/>
    <lineage>
        <taxon>Bacteria</taxon>
        <taxon>Bacillati</taxon>
        <taxon>Bacillota</taxon>
        <taxon>Bacilli</taxon>
        <taxon>Bacillales</taxon>
        <taxon>Bacillaceae</taxon>
        <taxon>Gracilibacillus</taxon>
    </lineage>
</organism>
<dbReference type="EMBL" id="CP095071">
    <property type="protein sequence ID" value="UOQ84514.1"/>
    <property type="molecule type" value="Genomic_DNA"/>
</dbReference>
<dbReference type="PRINTS" id="PR00455">
    <property type="entry name" value="HTHTETR"/>
</dbReference>
<dbReference type="InterPro" id="IPR009057">
    <property type="entry name" value="Homeodomain-like_sf"/>
</dbReference>
<sequence>MLEPQDRDLLVDVLEMNEEKLTLKQAKIVQAAIEVFSEKGFAGTSTSEIAKRAGVAEGTIFRHYKTKKDLLISIVLPVISKLALPFLADQFVKEVFEDEYEEIDEFFRELIYNRFYFVKKNVPLMKIVLQEMFYHSEIKENLSEILADKLMPAFSQAIQRFLNEDQKEKVPMETILRLSISSVVGYLITRFMIAPDHAWDDDQEIEYTIQFIRSGLKGLA</sequence>
<evidence type="ECO:0000256" key="3">
    <source>
        <dbReference type="PROSITE-ProRule" id="PRU00335"/>
    </source>
</evidence>
<dbReference type="SUPFAM" id="SSF46689">
    <property type="entry name" value="Homeodomain-like"/>
    <property type="match status" value="1"/>
</dbReference>
<gene>
    <name evidence="5" type="ORF">MUN87_17785</name>
</gene>
<reference evidence="5 6" key="1">
    <citation type="submission" date="2022-04" db="EMBL/GenBank/DDBJ databases">
        <title>Gracilibacillus sp. isolated from saltern.</title>
        <authorList>
            <person name="Won M."/>
            <person name="Lee C.-M."/>
            <person name="Woen H.-Y."/>
            <person name="Kwon S.-W."/>
        </authorList>
    </citation>
    <scope>NUCLEOTIDE SEQUENCE [LARGE SCALE GENOMIC DNA]</scope>
    <source>
        <strain evidence="5 6">SSPM10-3</strain>
    </source>
</reference>
<dbReference type="Proteomes" id="UP000831537">
    <property type="component" value="Chromosome"/>
</dbReference>
<dbReference type="PANTHER" id="PTHR43479:SF11">
    <property type="entry name" value="ACREF_ENVCD OPERON REPRESSOR-RELATED"/>
    <property type="match status" value="1"/>
</dbReference>
<dbReference type="InterPro" id="IPR001647">
    <property type="entry name" value="HTH_TetR"/>
</dbReference>